<name>A0ACC3AHB3_9EURO</name>
<organism evidence="1 2">
    <name type="scientific">Neophaeococcomyces mojaviensis</name>
    <dbReference type="NCBI Taxonomy" id="3383035"/>
    <lineage>
        <taxon>Eukaryota</taxon>
        <taxon>Fungi</taxon>
        <taxon>Dikarya</taxon>
        <taxon>Ascomycota</taxon>
        <taxon>Pezizomycotina</taxon>
        <taxon>Eurotiomycetes</taxon>
        <taxon>Chaetothyriomycetidae</taxon>
        <taxon>Chaetothyriales</taxon>
        <taxon>Chaetothyriales incertae sedis</taxon>
        <taxon>Neophaeococcomyces</taxon>
    </lineage>
</organism>
<proteinExistence type="predicted"/>
<evidence type="ECO:0000313" key="1">
    <source>
        <dbReference type="EMBL" id="KAJ9662363.1"/>
    </source>
</evidence>
<gene>
    <name evidence="1" type="primary">COX10</name>
    <name evidence="1" type="ORF">H2198_001497</name>
</gene>
<dbReference type="EMBL" id="JAPDRQ010000016">
    <property type="protein sequence ID" value="KAJ9662363.1"/>
    <property type="molecule type" value="Genomic_DNA"/>
</dbReference>
<accession>A0ACC3AHB3</accession>
<dbReference type="EC" id="2.5.1.141" evidence="1"/>
<keyword evidence="2" id="KW-1185">Reference proteome</keyword>
<comment type="caution">
    <text evidence="1">The sequence shown here is derived from an EMBL/GenBank/DDBJ whole genome shotgun (WGS) entry which is preliminary data.</text>
</comment>
<keyword evidence="1" id="KW-0808">Transferase</keyword>
<protein>
    <submittedName>
        <fullName evidence="1">Protoheme IX farnesyltransferase, mitochondrial</fullName>
        <ecNumber evidence="1">2.5.1.141</ecNumber>
    </submittedName>
</protein>
<reference evidence="1" key="1">
    <citation type="submission" date="2022-10" db="EMBL/GenBank/DDBJ databases">
        <title>Culturing micro-colonial fungi from biological soil crusts in the Mojave desert and describing Neophaeococcomyces mojavensis, and introducing the new genera and species Taxawa tesnikishii.</title>
        <authorList>
            <person name="Kurbessoian T."/>
            <person name="Stajich J.E."/>
        </authorList>
    </citation>
    <scope>NUCLEOTIDE SEQUENCE</scope>
    <source>
        <strain evidence="1">JES_112</strain>
    </source>
</reference>
<dbReference type="Proteomes" id="UP001172386">
    <property type="component" value="Unassembled WGS sequence"/>
</dbReference>
<evidence type="ECO:0000313" key="2">
    <source>
        <dbReference type="Proteomes" id="UP001172386"/>
    </source>
</evidence>
<feature type="non-terminal residue" evidence="1">
    <location>
        <position position="223"/>
    </location>
</feature>
<sequence length="223" mass="24857">MQLLPTRACSTCLAQLARPSASTRILYRSSIHTKRKLHGAIVPDQHVQRQMRIQPQSSFHDYFSANESIDRGWLKNGLLAVRRTTSRPETPAAIPVPSSEFKTAVVEEPVRDENEATVATPALSAQHVLPHRRRWLQRKAAAQHSIGEASQDIKDVAEEQLPLDASSRLTTTAAGLPQNATWRRKFATYLSLSKPRLSFLILLTTTSAYSLYPIPDIISSTTH</sequence>